<dbReference type="OrthoDB" id="2873672at2"/>
<reference evidence="3 4" key="1">
    <citation type="submission" date="2019-12" db="EMBL/GenBank/DDBJ databases">
        <title>Genomic-based taxomic classification of the family Erythrobacteraceae.</title>
        <authorList>
            <person name="Xu L."/>
        </authorList>
    </citation>
    <scope>NUCLEOTIDE SEQUENCE [LARGE SCALE GENOMIC DNA]</scope>
    <source>
        <strain evidence="3 4">S36</strain>
    </source>
</reference>
<keyword evidence="1" id="KW-1133">Transmembrane helix</keyword>
<dbReference type="Pfam" id="PF09990">
    <property type="entry name" value="DUF2231"/>
    <property type="match status" value="1"/>
</dbReference>
<evidence type="ECO:0000313" key="4">
    <source>
        <dbReference type="Proteomes" id="UP000469430"/>
    </source>
</evidence>
<feature type="transmembrane region" description="Helical" evidence="1">
    <location>
        <begin position="45"/>
        <end position="69"/>
    </location>
</feature>
<feature type="transmembrane region" description="Helical" evidence="1">
    <location>
        <begin position="81"/>
        <end position="100"/>
    </location>
</feature>
<feature type="transmembrane region" description="Helical" evidence="1">
    <location>
        <begin position="112"/>
        <end position="132"/>
    </location>
</feature>
<proteinExistence type="predicted"/>
<feature type="domain" description="DUF2231" evidence="2">
    <location>
        <begin position="10"/>
        <end position="129"/>
    </location>
</feature>
<sequence>MAPASIHFASPLHRLLLAFPIALYAGGLASDITYLNSEVVQWSHFAAWMIAGAQAFGALVLVFALFGAIRRRKHAWRGRSMVYLLLVVVMWTAGLINSFQHSRDGWSSVGNTGLVLSIVCTLAALVAGWIAYSNPVLREDAR</sequence>
<dbReference type="EMBL" id="WTYJ01000001">
    <property type="protein sequence ID" value="MXO98318.1"/>
    <property type="molecule type" value="Genomic_DNA"/>
</dbReference>
<dbReference type="AlphaFoldDB" id="A0A6I4TUN4"/>
<dbReference type="InterPro" id="IPR019251">
    <property type="entry name" value="DUF2231_TM"/>
</dbReference>
<evidence type="ECO:0000256" key="1">
    <source>
        <dbReference type="SAM" id="Phobius"/>
    </source>
</evidence>
<dbReference type="Proteomes" id="UP000469430">
    <property type="component" value="Unassembled WGS sequence"/>
</dbReference>
<dbReference type="RefSeq" id="WP_161389972.1">
    <property type="nucleotide sequence ID" value="NZ_JBHSCP010000001.1"/>
</dbReference>
<keyword evidence="4" id="KW-1185">Reference proteome</keyword>
<keyword evidence="1" id="KW-0472">Membrane</keyword>
<evidence type="ECO:0000313" key="3">
    <source>
        <dbReference type="EMBL" id="MXO98318.1"/>
    </source>
</evidence>
<name>A0A6I4TUN4_9SPHN</name>
<gene>
    <name evidence="3" type="ORF">GRI97_04885</name>
</gene>
<evidence type="ECO:0000259" key="2">
    <source>
        <dbReference type="Pfam" id="PF09990"/>
    </source>
</evidence>
<keyword evidence="1" id="KW-0812">Transmembrane</keyword>
<organism evidence="3 4">
    <name type="scientific">Croceibacterium xixiisoli</name>
    <dbReference type="NCBI Taxonomy" id="1476466"/>
    <lineage>
        <taxon>Bacteria</taxon>
        <taxon>Pseudomonadati</taxon>
        <taxon>Pseudomonadota</taxon>
        <taxon>Alphaproteobacteria</taxon>
        <taxon>Sphingomonadales</taxon>
        <taxon>Erythrobacteraceae</taxon>
        <taxon>Croceibacterium</taxon>
    </lineage>
</organism>
<comment type="caution">
    <text evidence="3">The sequence shown here is derived from an EMBL/GenBank/DDBJ whole genome shotgun (WGS) entry which is preliminary data.</text>
</comment>
<protein>
    <recommendedName>
        <fullName evidence="2">DUF2231 domain-containing protein</fullName>
    </recommendedName>
</protein>
<accession>A0A6I4TUN4</accession>